<proteinExistence type="predicted"/>
<accession>A0A0P4WMC4</accession>
<evidence type="ECO:0000313" key="2">
    <source>
        <dbReference type="EMBL" id="JAI62477.1"/>
    </source>
</evidence>
<dbReference type="CDD" id="cd00866">
    <property type="entry name" value="PEBP_euk"/>
    <property type="match status" value="1"/>
</dbReference>
<protein>
    <recommendedName>
        <fullName evidence="3">Phosphatidylethanolamine-binding protein</fullName>
    </recommendedName>
</protein>
<dbReference type="InterPro" id="IPR035810">
    <property type="entry name" value="PEBP_euk"/>
</dbReference>
<dbReference type="AlphaFoldDB" id="A0A0P4WMC4"/>
<organism evidence="2">
    <name type="scientific">Scylla olivacea</name>
    <name type="common">Orange mud crab</name>
    <name type="synonym">Cancer olivacea</name>
    <dbReference type="NCBI Taxonomy" id="85551"/>
    <lineage>
        <taxon>Eukaryota</taxon>
        <taxon>Metazoa</taxon>
        <taxon>Ecdysozoa</taxon>
        <taxon>Arthropoda</taxon>
        <taxon>Crustacea</taxon>
        <taxon>Multicrustacea</taxon>
        <taxon>Malacostraca</taxon>
        <taxon>Eumalacostraca</taxon>
        <taxon>Eucarida</taxon>
        <taxon>Decapoda</taxon>
        <taxon>Pleocyemata</taxon>
        <taxon>Brachyura</taxon>
        <taxon>Eubrachyura</taxon>
        <taxon>Portunoidea</taxon>
        <taxon>Portunidae</taxon>
        <taxon>Portuninae</taxon>
        <taxon>Scylla</taxon>
    </lineage>
</organism>
<reference evidence="2" key="1">
    <citation type="submission" date="2015-09" db="EMBL/GenBank/DDBJ databases">
        <title>Scylla olivacea transcriptome.</title>
        <authorList>
            <person name="Ikhwanuddin M."/>
        </authorList>
    </citation>
    <scope>NUCLEOTIDE SEQUENCE</scope>
</reference>
<evidence type="ECO:0000256" key="1">
    <source>
        <dbReference type="SAM" id="SignalP"/>
    </source>
</evidence>
<dbReference type="PANTHER" id="PTHR11362:SF82">
    <property type="entry name" value="PHOSPHATIDYLETHANOLAMINE-BINDING PROTEIN 4"/>
    <property type="match status" value="1"/>
</dbReference>
<dbReference type="EMBL" id="GDRN01079032">
    <property type="protein sequence ID" value="JAI62477.1"/>
    <property type="molecule type" value="Transcribed_RNA"/>
</dbReference>
<dbReference type="SUPFAM" id="SSF49777">
    <property type="entry name" value="PEBP-like"/>
    <property type="match status" value="1"/>
</dbReference>
<feature type="chain" id="PRO_5006070663" description="Phosphatidylethanolamine-binding protein" evidence="1">
    <location>
        <begin position="20"/>
        <end position="181"/>
    </location>
</feature>
<dbReference type="PANTHER" id="PTHR11362">
    <property type="entry name" value="PHOSPHATIDYLETHANOLAMINE-BINDING PROTEIN"/>
    <property type="match status" value="1"/>
</dbReference>
<dbReference type="Gene3D" id="3.90.280.10">
    <property type="entry name" value="PEBP-like"/>
    <property type="match status" value="1"/>
</dbReference>
<feature type="signal peptide" evidence="1">
    <location>
        <begin position="1"/>
        <end position="19"/>
    </location>
</feature>
<name>A0A0P4WMC4_SCYOL</name>
<dbReference type="InterPro" id="IPR008914">
    <property type="entry name" value="PEBP"/>
</dbReference>
<evidence type="ECO:0008006" key="3">
    <source>
        <dbReference type="Google" id="ProtNLM"/>
    </source>
</evidence>
<sequence length="181" mass="19899">MAGVTINVILLAVLSVAAADTCTHPITWSCSAPPHLTLKFSKVTVTECNENNSKDLFKTLLSISYTGNNIDQSKTYTAVMVDPDAPNHANGEAWLHWIRSGLTGKDLVDGTMLTGQDIMEYAPPTPPNRTGTHRYFVFLFEETKPVTATKDLGRRKFDLAAFAKNNQLCGPLASNMFKTQY</sequence>
<dbReference type="InterPro" id="IPR036610">
    <property type="entry name" value="PEBP-like_sf"/>
</dbReference>
<keyword evidence="1" id="KW-0732">Signal</keyword>
<dbReference type="Pfam" id="PF01161">
    <property type="entry name" value="PBP"/>
    <property type="match status" value="1"/>
</dbReference>